<dbReference type="FunFam" id="3.40.309.10:FF:000004">
    <property type="entry name" value="Succinate-semialdehyde dehydrogenase I"/>
    <property type="match status" value="1"/>
</dbReference>
<dbReference type="EMBL" id="FMIQ01000029">
    <property type="protein sequence ID" value="SCM52222.1"/>
    <property type="molecule type" value="Genomic_DNA"/>
</dbReference>
<dbReference type="InterPro" id="IPR016160">
    <property type="entry name" value="Ald_DH_CS_CYS"/>
</dbReference>
<evidence type="ECO:0000256" key="2">
    <source>
        <dbReference type="ARBA" id="ARBA00023002"/>
    </source>
</evidence>
<dbReference type="GO" id="GO:0036243">
    <property type="term" value="F:succinate-semialdehyde dehydrogenase (NADP+) activity"/>
    <property type="evidence" value="ECO:0007669"/>
    <property type="project" value="UniProtKB-EC"/>
</dbReference>
<reference evidence="6 7" key="1">
    <citation type="submission" date="2016-09" db="EMBL/GenBank/DDBJ databases">
        <authorList>
            <person name="Capua I."/>
            <person name="De Benedictis P."/>
            <person name="Joannis T."/>
            <person name="Lombin L.H."/>
            <person name="Cattoli G."/>
        </authorList>
    </citation>
    <scope>NUCLEOTIDE SEQUENCE [LARGE SCALE GENOMIC DNA]</scope>
    <source>
        <strain evidence="6 7">GB001</strain>
    </source>
</reference>
<evidence type="ECO:0000256" key="4">
    <source>
        <dbReference type="RuleBase" id="RU003345"/>
    </source>
</evidence>
<dbReference type="PANTHER" id="PTHR43353">
    <property type="entry name" value="SUCCINATE-SEMIALDEHYDE DEHYDROGENASE, MITOCHONDRIAL"/>
    <property type="match status" value="1"/>
</dbReference>
<dbReference type="RefSeq" id="WP_072308321.1">
    <property type="nucleotide sequence ID" value="NZ_FMIQ01000029.1"/>
</dbReference>
<dbReference type="InterPro" id="IPR050740">
    <property type="entry name" value="Aldehyde_DH_Superfamily"/>
</dbReference>
<dbReference type="PANTHER" id="PTHR43353:SF5">
    <property type="entry name" value="SUCCINATE-SEMIALDEHYDE DEHYDROGENASE, MITOCHONDRIAL"/>
    <property type="match status" value="1"/>
</dbReference>
<dbReference type="GO" id="GO:0004777">
    <property type="term" value="F:succinate-semialdehyde dehydrogenase (NAD+) activity"/>
    <property type="evidence" value="ECO:0007669"/>
    <property type="project" value="TreeGrafter"/>
</dbReference>
<dbReference type="GO" id="GO:0102810">
    <property type="term" value="F:glutarate-semialdehyde dehydrogenase (NADP+) activity"/>
    <property type="evidence" value="ECO:0007669"/>
    <property type="project" value="UniProtKB-EC"/>
</dbReference>
<dbReference type="NCBIfam" id="TIGR01780">
    <property type="entry name" value="SSADH"/>
    <property type="match status" value="1"/>
</dbReference>
<feature type="active site" evidence="3">
    <location>
        <position position="261"/>
    </location>
</feature>
<comment type="similarity">
    <text evidence="1 4">Belongs to the aldehyde dehydrogenase family.</text>
</comment>
<dbReference type="GO" id="GO:0005829">
    <property type="term" value="C:cytosol"/>
    <property type="evidence" value="ECO:0007669"/>
    <property type="project" value="TreeGrafter"/>
</dbReference>
<dbReference type="EC" id="1.2.1.20" evidence="6"/>
<dbReference type="Gene3D" id="3.40.309.10">
    <property type="entry name" value="Aldehyde Dehydrogenase, Chain A, domain 2"/>
    <property type="match status" value="1"/>
</dbReference>
<sequence length="492" mass="52699">MTSPFTTHASRGLLRHQAYINGHWQSATDGRTFAVTNPANGETIAEVSDLSAHETEAAIRAAADALPAWRKQTAKQRSQTLQRWFQLIMQNQAELAELLSLEQGKPQSEAMGEIAYGASFIEWFAEEGKRVYGETIPSPLPGRRISTIKQPVGVVAAITPWNFPNAMITRKVAPALAAGCTVVLKPAPETPLSALALAALAHEAGIPAGVFNIVTGTDAAAIGNVLTQSSIVRKLSFTGSTRIGKLLMQQSAATVKKLSLELGGNAPFIVFDDADLDAAVQGALAAKFRNSGQTCVCANRILVQDGIYDEFAQRLTRAVSELRVGPAIEPASQQGPLINQAAIEKVQAHISDAVSLGAHILTGGEKHALGGLFFQPTVMSHVTESMRIAHEETFGPVAPLFRFRDEAEAIRLANQTESGLTAYFYSRDIGRIYRVAEALESGMVGINEGLISNEVAPFGGIKQSGLGREGSRYGIEDYLEVKYLCFGGIENN</sequence>
<evidence type="ECO:0000256" key="3">
    <source>
        <dbReference type="PROSITE-ProRule" id="PRU10007"/>
    </source>
</evidence>
<dbReference type="AlphaFoldDB" id="A0A1C6YZC2"/>
<dbReference type="EC" id="1.2.1.16" evidence="6"/>
<dbReference type="EC" id="1.2.1.79" evidence="6"/>
<dbReference type="PROSITE" id="PS00070">
    <property type="entry name" value="ALDEHYDE_DEHYDR_CYS"/>
    <property type="match status" value="1"/>
</dbReference>
<protein>
    <submittedName>
        <fullName evidence="6">Succinate-semialdehyde dehydrogenase / glutarate-semialdehyde dehydrogenase</fullName>
        <ecNumber evidence="6">1.2.1.16</ecNumber>
        <ecNumber evidence="6">1.2.1.20</ecNumber>
        <ecNumber evidence="6">1.2.1.79</ecNumber>
    </submittedName>
</protein>
<dbReference type="PROSITE" id="PS00687">
    <property type="entry name" value="ALDEHYDE_DEHYDR_GLU"/>
    <property type="match status" value="1"/>
</dbReference>
<dbReference type="SUPFAM" id="SSF53720">
    <property type="entry name" value="ALDH-like"/>
    <property type="match status" value="1"/>
</dbReference>
<proteinExistence type="inferred from homology"/>
<dbReference type="InterPro" id="IPR010102">
    <property type="entry name" value="Succ_semiAld_DH"/>
</dbReference>
<dbReference type="STRING" id="569.A6V27_11820"/>
<accession>A0A1C6YZC2</accession>
<dbReference type="GO" id="GO:0009450">
    <property type="term" value="P:gamma-aminobutyric acid catabolic process"/>
    <property type="evidence" value="ECO:0007669"/>
    <property type="project" value="InterPro"/>
</dbReference>
<dbReference type="FunFam" id="3.40.605.10:FF:000005">
    <property type="entry name" value="Succinate-semialdehyde dehydrogenase I"/>
    <property type="match status" value="1"/>
</dbReference>
<name>A0A1C6YZC2_HAFAL</name>
<dbReference type="InterPro" id="IPR015590">
    <property type="entry name" value="Aldehyde_DH_dom"/>
</dbReference>
<dbReference type="Proteomes" id="UP000094844">
    <property type="component" value="Unassembled WGS sequence"/>
</dbReference>
<dbReference type="Pfam" id="PF00171">
    <property type="entry name" value="Aldedh"/>
    <property type="match status" value="1"/>
</dbReference>
<evidence type="ECO:0000313" key="7">
    <source>
        <dbReference type="Proteomes" id="UP000094844"/>
    </source>
</evidence>
<keyword evidence="2 4" id="KW-0560">Oxidoreductase</keyword>
<dbReference type="InterPro" id="IPR016162">
    <property type="entry name" value="Ald_DH_N"/>
</dbReference>
<dbReference type="OrthoDB" id="9812625at2"/>
<dbReference type="InterPro" id="IPR029510">
    <property type="entry name" value="Ald_DH_CS_GLU"/>
</dbReference>
<evidence type="ECO:0000313" key="6">
    <source>
        <dbReference type="EMBL" id="SCM52222.1"/>
    </source>
</evidence>
<dbReference type="InterPro" id="IPR016161">
    <property type="entry name" value="Ald_DH/histidinol_DH"/>
</dbReference>
<dbReference type="InterPro" id="IPR016163">
    <property type="entry name" value="Ald_DH_C"/>
</dbReference>
<dbReference type="CDD" id="cd07103">
    <property type="entry name" value="ALDH_F5_SSADH_GabD"/>
    <property type="match status" value="1"/>
</dbReference>
<evidence type="ECO:0000256" key="1">
    <source>
        <dbReference type="ARBA" id="ARBA00009986"/>
    </source>
</evidence>
<dbReference type="Gene3D" id="3.40.605.10">
    <property type="entry name" value="Aldehyde Dehydrogenase, Chain A, domain 1"/>
    <property type="match status" value="1"/>
</dbReference>
<organism evidence="6 7">
    <name type="scientific">Hafnia alvei</name>
    <dbReference type="NCBI Taxonomy" id="569"/>
    <lineage>
        <taxon>Bacteria</taxon>
        <taxon>Pseudomonadati</taxon>
        <taxon>Pseudomonadota</taxon>
        <taxon>Gammaproteobacteria</taxon>
        <taxon>Enterobacterales</taxon>
        <taxon>Hafniaceae</taxon>
        <taxon>Hafnia</taxon>
    </lineage>
</organism>
<feature type="domain" description="Aldehyde dehydrogenase" evidence="5">
    <location>
        <begin position="24"/>
        <end position="483"/>
    </location>
</feature>
<gene>
    <name evidence="6" type="primary">gabD</name>
    <name evidence="6" type="ORF">BN1044_01693</name>
</gene>
<evidence type="ECO:0000259" key="5">
    <source>
        <dbReference type="Pfam" id="PF00171"/>
    </source>
</evidence>